<dbReference type="CDD" id="cd07438">
    <property type="entry name" value="PHP_HisPPase_AMP"/>
    <property type="match status" value="1"/>
</dbReference>
<dbReference type="SUPFAM" id="SSF89550">
    <property type="entry name" value="PHP domain-like"/>
    <property type="match status" value="1"/>
</dbReference>
<reference evidence="2 3" key="1">
    <citation type="submission" date="2019-08" db="EMBL/GenBank/DDBJ databases">
        <title>In-depth cultivation of the pig gut microbiome towards novel bacterial diversity and tailored functional studies.</title>
        <authorList>
            <person name="Wylensek D."/>
            <person name="Hitch T.C.A."/>
            <person name="Clavel T."/>
        </authorList>
    </citation>
    <scope>NUCLEOTIDE SEQUENCE [LARGE SCALE GENOMIC DNA]</scope>
    <source>
        <strain evidence="2 3">MUC/MUC-530-WT-4D</strain>
    </source>
</reference>
<organism evidence="2 3">
    <name type="scientific">Roseburia porci</name>
    <dbReference type="NCBI Taxonomy" id="2605790"/>
    <lineage>
        <taxon>Bacteria</taxon>
        <taxon>Bacillati</taxon>
        <taxon>Bacillota</taxon>
        <taxon>Clostridia</taxon>
        <taxon>Lachnospirales</taxon>
        <taxon>Lachnospiraceae</taxon>
        <taxon>Roseburia</taxon>
    </lineage>
</organism>
<dbReference type="SMART" id="SM00481">
    <property type="entry name" value="POLIIIAc"/>
    <property type="match status" value="1"/>
</dbReference>
<dbReference type="GO" id="GO:0004534">
    <property type="term" value="F:5'-3' RNA exonuclease activity"/>
    <property type="evidence" value="ECO:0007669"/>
    <property type="project" value="TreeGrafter"/>
</dbReference>
<dbReference type="RefSeq" id="WP_154430883.1">
    <property type="nucleotide sequence ID" value="NZ_VUNI01000030.1"/>
</dbReference>
<evidence type="ECO:0000313" key="2">
    <source>
        <dbReference type="EMBL" id="MST75914.1"/>
    </source>
</evidence>
<dbReference type="AlphaFoldDB" id="A0A6L5YU37"/>
<dbReference type="Proteomes" id="UP000474024">
    <property type="component" value="Unassembled WGS sequence"/>
</dbReference>
<dbReference type="Pfam" id="PF02811">
    <property type="entry name" value="PHP"/>
    <property type="match status" value="1"/>
</dbReference>
<dbReference type="PANTHER" id="PTHR42924:SF3">
    <property type="entry name" value="POLYMERASE_HISTIDINOL PHOSPHATASE N-TERMINAL DOMAIN-CONTAINING PROTEIN"/>
    <property type="match status" value="1"/>
</dbReference>
<dbReference type="PANTHER" id="PTHR42924">
    <property type="entry name" value="EXONUCLEASE"/>
    <property type="match status" value="1"/>
</dbReference>
<dbReference type="InterPro" id="IPR052018">
    <property type="entry name" value="PHP_domain"/>
</dbReference>
<evidence type="ECO:0000259" key="1">
    <source>
        <dbReference type="SMART" id="SM00481"/>
    </source>
</evidence>
<gene>
    <name evidence="2" type="ORF">FYJ75_13095</name>
</gene>
<dbReference type="Gene3D" id="1.10.150.650">
    <property type="match status" value="1"/>
</dbReference>
<dbReference type="Gene3D" id="3.20.20.140">
    <property type="entry name" value="Metal-dependent hydrolases"/>
    <property type="match status" value="1"/>
</dbReference>
<dbReference type="InterPro" id="IPR004013">
    <property type="entry name" value="PHP_dom"/>
</dbReference>
<feature type="domain" description="Polymerase/histidinol phosphatase N-terminal" evidence="1">
    <location>
        <begin position="6"/>
        <end position="71"/>
    </location>
</feature>
<keyword evidence="3" id="KW-1185">Reference proteome</keyword>
<dbReference type="EMBL" id="VUNI01000030">
    <property type="protein sequence ID" value="MST75914.1"/>
    <property type="molecule type" value="Genomic_DNA"/>
</dbReference>
<accession>A0A6L5YU37</accession>
<dbReference type="InterPro" id="IPR003141">
    <property type="entry name" value="Pol/His_phosphatase_N"/>
</dbReference>
<dbReference type="InterPro" id="IPR016195">
    <property type="entry name" value="Pol/histidinol_Pase-like"/>
</dbReference>
<dbReference type="GO" id="GO:0035312">
    <property type="term" value="F:5'-3' DNA exonuclease activity"/>
    <property type="evidence" value="ECO:0007669"/>
    <property type="project" value="TreeGrafter"/>
</dbReference>
<sequence>MIAKKIDLHVHSTYSDGTFTPSELVHEAERAGLSAMALTDHDTTAGIPEAIQASAGTSLEIIPGVELSSEYSGQEIHVVGLFITPEHPGLTAALSKFQNARNQRNEKMLELLRKEGFSITMESLVQENPDAVITRANIARYLVDHNQIGSINHVFEKYLGDDCPCYVARKKISPMEACRLIHAAGGLSVLAHPVLYHMKPAELNKLIEEMKPAGLTGIEAIYSTYDRGDEIFIKKTAEENGLLISGGSDFHGSNKPYIHLGTGRGNLFIPYSILERMKQHLH</sequence>
<proteinExistence type="predicted"/>
<protein>
    <submittedName>
        <fullName evidence="2">PHP domain-containing protein</fullName>
    </submittedName>
</protein>
<evidence type="ECO:0000313" key="3">
    <source>
        <dbReference type="Proteomes" id="UP000474024"/>
    </source>
</evidence>
<name>A0A6L5YU37_9FIRM</name>
<comment type="caution">
    <text evidence="2">The sequence shown here is derived from an EMBL/GenBank/DDBJ whole genome shotgun (WGS) entry which is preliminary data.</text>
</comment>